<organism evidence="2 3">
    <name type="scientific">Potamilus streckersoni</name>
    <dbReference type="NCBI Taxonomy" id="2493646"/>
    <lineage>
        <taxon>Eukaryota</taxon>
        <taxon>Metazoa</taxon>
        <taxon>Spiralia</taxon>
        <taxon>Lophotrochozoa</taxon>
        <taxon>Mollusca</taxon>
        <taxon>Bivalvia</taxon>
        <taxon>Autobranchia</taxon>
        <taxon>Heteroconchia</taxon>
        <taxon>Palaeoheterodonta</taxon>
        <taxon>Unionida</taxon>
        <taxon>Unionoidea</taxon>
        <taxon>Unionidae</taxon>
        <taxon>Ambleminae</taxon>
        <taxon>Lampsilini</taxon>
        <taxon>Potamilus</taxon>
    </lineage>
</organism>
<dbReference type="InterPro" id="IPR035897">
    <property type="entry name" value="Toll_tir_struct_dom_sf"/>
</dbReference>
<dbReference type="AlphaFoldDB" id="A0AAE0VUY2"/>
<reference evidence="2" key="2">
    <citation type="journal article" date="2021" name="Genome Biol. Evol.">
        <title>Developing a high-quality reference genome for a parasitic bivalve with doubly uniparental inheritance (Bivalvia: Unionida).</title>
        <authorList>
            <person name="Smith C.H."/>
        </authorList>
    </citation>
    <scope>NUCLEOTIDE SEQUENCE</scope>
    <source>
        <strain evidence="2">CHS0354</strain>
        <tissue evidence="2">Mantle</tissue>
    </source>
</reference>
<keyword evidence="3" id="KW-1185">Reference proteome</keyword>
<dbReference type="InterPro" id="IPR000157">
    <property type="entry name" value="TIR_dom"/>
</dbReference>
<comment type="caution">
    <text evidence="2">The sequence shown here is derived from an EMBL/GenBank/DDBJ whole genome shotgun (WGS) entry which is preliminary data.</text>
</comment>
<reference evidence="2" key="3">
    <citation type="submission" date="2023-05" db="EMBL/GenBank/DDBJ databases">
        <authorList>
            <person name="Smith C.H."/>
        </authorList>
    </citation>
    <scope>NUCLEOTIDE SEQUENCE</scope>
    <source>
        <strain evidence="2">CHS0354</strain>
        <tissue evidence="2">Mantle</tissue>
    </source>
</reference>
<protein>
    <recommendedName>
        <fullName evidence="1">TIR domain-containing protein</fullName>
    </recommendedName>
</protein>
<evidence type="ECO:0000259" key="1">
    <source>
        <dbReference type="PROSITE" id="PS50104"/>
    </source>
</evidence>
<sequence>MAHHINVKSTLVLQDTITIETVTGKCDIQLLYGDITKLSPAEKVDIVMVSAFPGDYASLSGTVLGALAYNLGISVRELSMDKEQDLRRHFSCWLSKPLSTQDSPYGRLLCFERRRGSDLTLPQQVAEMFRVFVPVFNNQDKTVITPLLATGHQGYSKIKMLQTMVNGAASWMEGGLPLRCLKIVIYDNINLDVNKEFERLKIQWEARSIRKKKTTMSYDVYMCFDMGDQHWVSHIAKCLQNSREGLKVFASHQDFDKDRVWQDDIFSVMTSCKRVIAVFTPSFMENPECLELYNMAICCNRVKKSAILAPFYIISVPNLPNYLTQVQWVDCRVRKEGEIAEVKIEKACAEIMKKLDQTPISGQIETKDSNREIGVDEDEDKSYAYDVFISYSHKNSSQAEALLQAFKNIDPKIKVFYDRSELTTGTNWLNIIYQCVGLARCVVSLMSDTYMSSSMCREEYNIALARFFAKDDDMQFIPLCVADMESIPSWFSYMKILDARGDKFQQLVSAVALAVSDWLSKDVDHPELLSHLDDLVEYGPVFSTQRDNIVREQYEVDAKLGFQRKRPLNLQKDTSKASSKTQAELEKCDVAICYSDETLHCAAVFCHILDNIYPGLNIDALNKASYLRLQTLDTAKKIIVFISYNFLKSQQSMEELLLALNRQRSEKKQVLYLIQAASPGQRPFFPNLLAYHISLVDRVWIQFEKECLKGKKMLDNKKIVSTNRSDFVGSYTCDLSEFLGLTKLAEDVAEDFARFTTYHAECTTG</sequence>
<dbReference type="PANTHER" id="PTHR16253:SF0">
    <property type="entry name" value="TETRATRICOPEPTIDE REPEAT PROTEIN 22"/>
    <property type="match status" value="1"/>
</dbReference>
<name>A0AAE0VUY2_9BIVA</name>
<dbReference type="EMBL" id="JAEAOA010000845">
    <property type="protein sequence ID" value="KAK3591628.1"/>
    <property type="molecule type" value="Genomic_DNA"/>
</dbReference>
<reference evidence="2" key="1">
    <citation type="journal article" date="2021" name="Genome Biol. Evol.">
        <title>A High-Quality Reference Genome for a Parasitic Bivalve with Doubly Uniparental Inheritance (Bivalvia: Unionida).</title>
        <authorList>
            <person name="Smith C.H."/>
        </authorList>
    </citation>
    <scope>NUCLEOTIDE SEQUENCE</scope>
    <source>
        <strain evidence="2">CHS0354</strain>
    </source>
</reference>
<gene>
    <name evidence="2" type="ORF">CHS0354_013812</name>
</gene>
<dbReference type="SMART" id="SM00255">
    <property type="entry name" value="TIR"/>
    <property type="match status" value="2"/>
</dbReference>
<dbReference type="Pfam" id="PF13676">
    <property type="entry name" value="TIR_2"/>
    <property type="match status" value="2"/>
</dbReference>
<dbReference type="PROSITE" id="PS50104">
    <property type="entry name" value="TIR"/>
    <property type="match status" value="2"/>
</dbReference>
<dbReference type="SUPFAM" id="SSF52200">
    <property type="entry name" value="Toll/Interleukin receptor TIR domain"/>
    <property type="match status" value="3"/>
</dbReference>
<dbReference type="Gene3D" id="3.40.50.10140">
    <property type="entry name" value="Toll/interleukin-1 receptor homology (TIR) domain"/>
    <property type="match status" value="2"/>
</dbReference>
<feature type="domain" description="TIR" evidence="1">
    <location>
        <begin position="383"/>
        <end position="519"/>
    </location>
</feature>
<dbReference type="Proteomes" id="UP001195483">
    <property type="component" value="Unassembled WGS sequence"/>
</dbReference>
<feature type="domain" description="TIR" evidence="1">
    <location>
        <begin position="216"/>
        <end position="355"/>
    </location>
</feature>
<evidence type="ECO:0000313" key="3">
    <source>
        <dbReference type="Proteomes" id="UP001195483"/>
    </source>
</evidence>
<proteinExistence type="predicted"/>
<dbReference type="GO" id="GO:0007165">
    <property type="term" value="P:signal transduction"/>
    <property type="evidence" value="ECO:0007669"/>
    <property type="project" value="InterPro"/>
</dbReference>
<accession>A0AAE0VUY2</accession>
<evidence type="ECO:0000313" key="2">
    <source>
        <dbReference type="EMBL" id="KAK3591628.1"/>
    </source>
</evidence>
<dbReference type="InterPro" id="IPR042342">
    <property type="entry name" value="TTC22"/>
</dbReference>
<dbReference type="PANTHER" id="PTHR16253">
    <property type="entry name" value="TETRATRICOPEPTIDE REPEAT PROTEIN 22"/>
    <property type="match status" value="1"/>
</dbReference>